<evidence type="ECO:0000313" key="2">
    <source>
        <dbReference type="Proteomes" id="UP000593561"/>
    </source>
</evidence>
<keyword evidence="2" id="KW-1185">Reference proteome</keyword>
<reference evidence="1 2" key="1">
    <citation type="journal article" date="2019" name="Genome Biol. Evol.">
        <title>Insights into the evolution of the New World diploid cottons (Gossypium, subgenus Houzingenia) based on genome sequencing.</title>
        <authorList>
            <person name="Grover C.E."/>
            <person name="Arick M.A. 2nd"/>
            <person name="Thrash A."/>
            <person name="Conover J.L."/>
            <person name="Sanders W.S."/>
            <person name="Peterson D.G."/>
            <person name="Frelichowski J.E."/>
            <person name="Scheffler J.A."/>
            <person name="Scheffler B.E."/>
            <person name="Wendel J.F."/>
        </authorList>
    </citation>
    <scope>NUCLEOTIDE SEQUENCE [LARGE SCALE GENOMIC DNA]</scope>
    <source>
        <strain evidence="1">27</strain>
        <tissue evidence="1">Leaf</tissue>
    </source>
</reference>
<dbReference type="Proteomes" id="UP000593561">
    <property type="component" value="Unassembled WGS sequence"/>
</dbReference>
<protein>
    <submittedName>
        <fullName evidence="1">Uncharacterized protein</fullName>
    </submittedName>
</protein>
<gene>
    <name evidence="1" type="ORF">Godav_002032</name>
</gene>
<dbReference type="AlphaFoldDB" id="A0A7J8T5H3"/>
<sequence>MQLLEKIADMEIDGFPSHKIEEIKNK</sequence>
<accession>A0A7J8T5H3</accession>
<dbReference type="EMBL" id="JABFAC010000013">
    <property type="protein sequence ID" value="MBA0633423.1"/>
    <property type="molecule type" value="Genomic_DNA"/>
</dbReference>
<evidence type="ECO:0000313" key="1">
    <source>
        <dbReference type="EMBL" id="MBA0633423.1"/>
    </source>
</evidence>
<name>A0A7J8T5H3_GOSDV</name>
<proteinExistence type="predicted"/>
<organism evidence="1 2">
    <name type="scientific">Gossypium davidsonii</name>
    <name type="common">Davidson's cotton</name>
    <name type="synonym">Gossypium klotzschianum subsp. davidsonii</name>
    <dbReference type="NCBI Taxonomy" id="34287"/>
    <lineage>
        <taxon>Eukaryota</taxon>
        <taxon>Viridiplantae</taxon>
        <taxon>Streptophyta</taxon>
        <taxon>Embryophyta</taxon>
        <taxon>Tracheophyta</taxon>
        <taxon>Spermatophyta</taxon>
        <taxon>Magnoliopsida</taxon>
        <taxon>eudicotyledons</taxon>
        <taxon>Gunneridae</taxon>
        <taxon>Pentapetalae</taxon>
        <taxon>rosids</taxon>
        <taxon>malvids</taxon>
        <taxon>Malvales</taxon>
        <taxon>Malvaceae</taxon>
        <taxon>Malvoideae</taxon>
        <taxon>Gossypium</taxon>
    </lineage>
</organism>
<comment type="caution">
    <text evidence="1">The sequence shown here is derived from an EMBL/GenBank/DDBJ whole genome shotgun (WGS) entry which is preliminary data.</text>
</comment>